<accession>A0A1I3BIW9</accession>
<organism evidence="1 2">
    <name type="scientific">Nocardioides psychrotolerans</name>
    <dbReference type="NCBI Taxonomy" id="1005945"/>
    <lineage>
        <taxon>Bacteria</taxon>
        <taxon>Bacillati</taxon>
        <taxon>Actinomycetota</taxon>
        <taxon>Actinomycetes</taxon>
        <taxon>Propionibacteriales</taxon>
        <taxon>Nocardioidaceae</taxon>
        <taxon>Nocardioides</taxon>
    </lineage>
</organism>
<name>A0A1I3BIW9_9ACTN</name>
<dbReference type="AlphaFoldDB" id="A0A1I3BIW9"/>
<gene>
    <name evidence="1" type="ORF">SAMN05216561_101164</name>
</gene>
<dbReference type="STRING" id="1005945.SAMN05216561_101164"/>
<proteinExistence type="predicted"/>
<dbReference type="OrthoDB" id="9943238at2"/>
<dbReference type="Proteomes" id="UP000198649">
    <property type="component" value="Unassembled WGS sequence"/>
</dbReference>
<keyword evidence="2" id="KW-1185">Reference proteome</keyword>
<sequence>MADEQDYTTATTAITSASEGATVAITVDAIQGMLQGIEVDEATIKAIVSILDSSIDGLELPLEPVRQTAFGGSEWGRTLAFHTDVAHGKVRDAMTNMVTGLSGFRQGIDTFVTGVQTADVVSGDDSRGIQTVVDTFVPCLAQPDVTTNPTCDVPVGGNR</sequence>
<dbReference type="RefSeq" id="WP_091109616.1">
    <property type="nucleotide sequence ID" value="NZ_BKAF01000001.1"/>
</dbReference>
<evidence type="ECO:0000313" key="2">
    <source>
        <dbReference type="Proteomes" id="UP000198649"/>
    </source>
</evidence>
<dbReference type="EMBL" id="FOQG01000001">
    <property type="protein sequence ID" value="SFH62227.1"/>
    <property type="molecule type" value="Genomic_DNA"/>
</dbReference>
<reference evidence="1 2" key="1">
    <citation type="submission" date="2016-10" db="EMBL/GenBank/DDBJ databases">
        <authorList>
            <person name="de Groot N.N."/>
        </authorList>
    </citation>
    <scope>NUCLEOTIDE SEQUENCE [LARGE SCALE GENOMIC DNA]</scope>
    <source>
        <strain evidence="1 2">CGMCC 1.11156</strain>
    </source>
</reference>
<protein>
    <submittedName>
        <fullName evidence="1">Uncharacterized protein</fullName>
    </submittedName>
</protein>
<evidence type="ECO:0000313" key="1">
    <source>
        <dbReference type="EMBL" id="SFH62227.1"/>
    </source>
</evidence>